<keyword evidence="4" id="KW-0408">Iron</keyword>
<evidence type="ECO:0000256" key="4">
    <source>
        <dbReference type="ARBA" id="ARBA00022496"/>
    </source>
</evidence>
<comment type="caution">
    <text evidence="8">The sequence shown here is derived from an EMBL/GenBank/DDBJ whole genome shotgun (WGS) entry which is preliminary data.</text>
</comment>
<dbReference type="PANTHER" id="PTHR30532">
    <property type="entry name" value="IRON III DICITRATE-BINDING PERIPLASMIC PROTEIN"/>
    <property type="match status" value="1"/>
</dbReference>
<feature type="chain" id="PRO_5015457870" evidence="6">
    <location>
        <begin position="21"/>
        <end position="301"/>
    </location>
</feature>
<sequence>MRHFILAGLFAAASALPAAAETVTIETATGPATLESEPETVVVFDVTSIDTINALGQEIAGVPAPLYMDRLTEATSEAENVGTLFEPDFETLAVMQPDVIIVGGRSSSQAEALSDIAPVIDMSVWGEDMAGQARARIDAFGTLFGLEDEAAALTEEFNAKIEEAAAAVEGKGDALMLLTNGGKISAYGSGSRFGWIHDATGLPEAHPGLDAETHGQAVSFEFIAETDPDWLLVIDRAAAIGDAGEAALATLDNPLVDRTSAAQNDHLVLMDPAPLYIAGGGAQAMMDTLDELIAAFEDAGS</sequence>
<evidence type="ECO:0000256" key="1">
    <source>
        <dbReference type="ARBA" id="ARBA00004196"/>
    </source>
</evidence>
<dbReference type="InterPro" id="IPR002491">
    <property type="entry name" value="ABC_transptr_periplasmic_BD"/>
</dbReference>
<dbReference type="EMBL" id="QBKN01000020">
    <property type="protein sequence ID" value="PTX45661.1"/>
    <property type="molecule type" value="Genomic_DNA"/>
</dbReference>
<keyword evidence="5 6" id="KW-0732">Signal</keyword>
<dbReference type="InterPro" id="IPR033870">
    <property type="entry name" value="FatB"/>
</dbReference>
<keyword evidence="4" id="KW-0406">Ion transport</keyword>
<feature type="signal peptide" evidence="6">
    <location>
        <begin position="1"/>
        <end position="20"/>
    </location>
</feature>
<keyword evidence="3" id="KW-0813">Transport</keyword>
<gene>
    <name evidence="8" type="ORF">C8N44_12015</name>
</gene>
<dbReference type="PROSITE" id="PS50983">
    <property type="entry name" value="FE_B12_PBP"/>
    <property type="match status" value="1"/>
</dbReference>
<dbReference type="AlphaFoldDB" id="A0A2T6APA9"/>
<dbReference type="GO" id="GO:1901678">
    <property type="term" value="P:iron coordination entity transport"/>
    <property type="evidence" value="ECO:0007669"/>
    <property type="project" value="UniProtKB-ARBA"/>
</dbReference>
<evidence type="ECO:0000256" key="6">
    <source>
        <dbReference type="SAM" id="SignalP"/>
    </source>
</evidence>
<keyword evidence="9" id="KW-1185">Reference proteome</keyword>
<evidence type="ECO:0000313" key="9">
    <source>
        <dbReference type="Proteomes" id="UP000244069"/>
    </source>
</evidence>
<dbReference type="RefSeq" id="WP_107977614.1">
    <property type="nucleotide sequence ID" value="NZ_BMEZ01000008.1"/>
</dbReference>
<dbReference type="Pfam" id="PF01497">
    <property type="entry name" value="Peripla_BP_2"/>
    <property type="match status" value="1"/>
</dbReference>
<keyword evidence="4" id="KW-0410">Iron transport</keyword>
<dbReference type="OrthoDB" id="63946at2"/>
<comment type="subcellular location">
    <subcellularLocation>
        <location evidence="1">Cell envelope</location>
    </subcellularLocation>
</comment>
<evidence type="ECO:0000256" key="3">
    <source>
        <dbReference type="ARBA" id="ARBA00022448"/>
    </source>
</evidence>
<dbReference type="SUPFAM" id="SSF53807">
    <property type="entry name" value="Helical backbone' metal receptor"/>
    <property type="match status" value="1"/>
</dbReference>
<accession>A0A2T6APA9</accession>
<name>A0A2T6APA9_9RHOB</name>
<protein>
    <submittedName>
        <fullName evidence="8">Iron complex transport system substrate-binding protein</fullName>
    </submittedName>
</protein>
<proteinExistence type="inferred from homology"/>
<dbReference type="Gene3D" id="3.40.50.1980">
    <property type="entry name" value="Nitrogenase molybdenum iron protein domain"/>
    <property type="match status" value="2"/>
</dbReference>
<dbReference type="PANTHER" id="PTHR30532:SF28">
    <property type="entry name" value="PETROBACTIN-BINDING PROTEIN YCLQ"/>
    <property type="match status" value="1"/>
</dbReference>
<evidence type="ECO:0000313" key="8">
    <source>
        <dbReference type="EMBL" id="PTX45661.1"/>
    </source>
</evidence>
<reference evidence="8 9" key="1">
    <citation type="submission" date="2018-04" db="EMBL/GenBank/DDBJ databases">
        <title>Genomic Encyclopedia of Archaeal and Bacterial Type Strains, Phase II (KMG-II): from individual species to whole genera.</title>
        <authorList>
            <person name="Goeker M."/>
        </authorList>
    </citation>
    <scope>NUCLEOTIDE SEQUENCE [LARGE SCALE GENOMIC DNA]</scope>
    <source>
        <strain evidence="8 9">DSM 29329</strain>
    </source>
</reference>
<dbReference type="GO" id="GO:0030288">
    <property type="term" value="C:outer membrane-bounded periplasmic space"/>
    <property type="evidence" value="ECO:0007669"/>
    <property type="project" value="TreeGrafter"/>
</dbReference>
<evidence type="ECO:0000259" key="7">
    <source>
        <dbReference type="PROSITE" id="PS50983"/>
    </source>
</evidence>
<dbReference type="Proteomes" id="UP000244069">
    <property type="component" value="Unassembled WGS sequence"/>
</dbReference>
<organism evidence="8 9">
    <name type="scientific">Allosediminivita pacifica</name>
    <dbReference type="NCBI Taxonomy" id="1267769"/>
    <lineage>
        <taxon>Bacteria</taxon>
        <taxon>Pseudomonadati</taxon>
        <taxon>Pseudomonadota</taxon>
        <taxon>Alphaproteobacteria</taxon>
        <taxon>Rhodobacterales</taxon>
        <taxon>Paracoccaceae</taxon>
        <taxon>Allosediminivita</taxon>
    </lineage>
</organism>
<feature type="domain" description="Fe/B12 periplasmic-binding" evidence="7">
    <location>
        <begin position="40"/>
        <end position="300"/>
    </location>
</feature>
<evidence type="ECO:0000256" key="5">
    <source>
        <dbReference type="ARBA" id="ARBA00022729"/>
    </source>
</evidence>
<evidence type="ECO:0000256" key="2">
    <source>
        <dbReference type="ARBA" id="ARBA00008814"/>
    </source>
</evidence>
<dbReference type="CDD" id="cd01140">
    <property type="entry name" value="FatB"/>
    <property type="match status" value="1"/>
</dbReference>
<comment type="similarity">
    <text evidence="2">Belongs to the bacterial solute-binding protein 8 family.</text>
</comment>
<dbReference type="InterPro" id="IPR051313">
    <property type="entry name" value="Bact_iron-sidero_bind"/>
</dbReference>